<keyword evidence="3" id="KW-1185">Reference proteome</keyword>
<organism evidence="2 3">
    <name type="scientific">Caerostris extrusa</name>
    <name type="common">Bark spider</name>
    <name type="synonym">Caerostris bankana</name>
    <dbReference type="NCBI Taxonomy" id="172846"/>
    <lineage>
        <taxon>Eukaryota</taxon>
        <taxon>Metazoa</taxon>
        <taxon>Ecdysozoa</taxon>
        <taxon>Arthropoda</taxon>
        <taxon>Chelicerata</taxon>
        <taxon>Arachnida</taxon>
        <taxon>Araneae</taxon>
        <taxon>Araneomorphae</taxon>
        <taxon>Entelegynae</taxon>
        <taxon>Araneoidea</taxon>
        <taxon>Araneidae</taxon>
        <taxon>Caerostris</taxon>
    </lineage>
</organism>
<dbReference type="EMBL" id="BPLR01004502">
    <property type="protein sequence ID" value="GIX95375.1"/>
    <property type="molecule type" value="Genomic_DNA"/>
</dbReference>
<evidence type="ECO:0000256" key="1">
    <source>
        <dbReference type="SAM" id="MobiDB-lite"/>
    </source>
</evidence>
<sequence>MGKKVQKYSPRIGQKGQKKKSKNEILARISSLEPSGRNPRNSLSANTLACGDQSAEFKSGLGGNKLQNLLDLNTTFIDDYTHMRRTLINMLMSACPRKHPQTFWIISNLLGHLWSCRPHELSFLFFIRVHLVHRPNSLLCSFPPLYLVSLS</sequence>
<feature type="region of interest" description="Disordered" evidence="1">
    <location>
        <begin position="1"/>
        <end position="24"/>
    </location>
</feature>
<comment type="caution">
    <text evidence="2">The sequence shown here is derived from an EMBL/GenBank/DDBJ whole genome shotgun (WGS) entry which is preliminary data.</text>
</comment>
<gene>
    <name evidence="2" type="ORF">CEXT_669831</name>
</gene>
<protein>
    <submittedName>
        <fullName evidence="2">Uncharacterized protein</fullName>
    </submittedName>
</protein>
<proteinExistence type="predicted"/>
<dbReference type="AlphaFoldDB" id="A0AAV4PHB6"/>
<evidence type="ECO:0000313" key="3">
    <source>
        <dbReference type="Proteomes" id="UP001054945"/>
    </source>
</evidence>
<dbReference type="Proteomes" id="UP001054945">
    <property type="component" value="Unassembled WGS sequence"/>
</dbReference>
<evidence type="ECO:0000313" key="2">
    <source>
        <dbReference type="EMBL" id="GIX95375.1"/>
    </source>
</evidence>
<name>A0AAV4PHB6_CAEEX</name>
<accession>A0AAV4PHB6</accession>
<reference evidence="2 3" key="1">
    <citation type="submission" date="2021-06" db="EMBL/GenBank/DDBJ databases">
        <title>Caerostris extrusa draft genome.</title>
        <authorList>
            <person name="Kono N."/>
            <person name="Arakawa K."/>
        </authorList>
    </citation>
    <scope>NUCLEOTIDE SEQUENCE [LARGE SCALE GENOMIC DNA]</scope>
</reference>